<sequence length="1692" mass="185311">MTTILLTNELTTLASEAKRKNPELRNAADKSLQELRSFAATSEQQLAADEDLQRRPDFVEPFVIACGTRNTKFAASGISCLQRLIVSGGLSRARLQDAVQALNSCADLGHDIQLKILQALPSLIQNYATDLQGDLLGSALQLCASLQASKTTTVSGVAAATLQSLVTVIFEKVATEDATADDAVETVEVPGSNGAMKLKPAAFDAYRVFRDLALAADERQTKFVQFQHALPSLELIWSSMFSHRDLFARHDELLAIIGSNIFPLIVRALSERQSFPITVRSLRLFALILERYMFKFAEDCEVALGLCTQALEYDHAATWKRALVMEVLRGLFTSGSQIVDAYHAFDMREDGKPVVQDVLSAFVRLSTEKPTAIGLGQQSSVPTGPTSPGQSATEQAALEAAGGMAGVISFGATFGVAEINIAGVSSQWSLPKVLVIDQLDKHYPPALPETYPYALILECLNGLSDSLAKIILPLTVQHEKRRARSTRAVSETTVSSEARLRSTSFRTRAVPLNPLDAAEAPYADRVSAVASIVDRVWPAVLATASTFLNAALDDQYFRNLIKAYQRFVQVAGVLRLSTPRDALMTTMAKVAIPPHVLAASNMELSGSPVAESPRIFSNSKNLLSVDSLVSHASTASGDGQRRSSIEYAKPMLTVRNLLCLRALLNIAIALGPTLQDAFTVVLSALKQADMVLSTTTPQQLTRQSSFSAHGSTDNASIVQAFSAEVANVEKAASNLLESTADYPNESFIKVLSAFCQMLHNSNHILSAATPQSDSDVRPTTPRTPSSSRRTLSGLPGISAGADSRDYHFILPKLGKLAELNVTRFTRDEPTNSGWTNLVDELTAVTKNNALPKDARHSATNVLVKLAEAMVADVVEMEPTERAPVQERAIATLLRIVRDIYLEDGDLSSTDLELQSCVFDSLRTILENYGESLAAGWDRLLAIISSAFEQDSTTVTETIEAGVDIDWTHISFDLVTPQIGRIAFDAVQLLCSDFMDTIPQRTVASLIELLHRFMCQPDDLNASLTTVTLALTVSDHLFAKCGRAELDDFMAEAQEFDDLEDDMKTRVRGCRPAQWLMLLVRLRTVATQAHGEVRNAAFQTICSVVKSHGDEMSPNSWDMLLRSTLMYISKVDSYSYMEDHASNVDSNAESNGPNIAMSTAIVAGQSGVIAHNLRLLEQVKKLPGLWEVFLNVLERYLDAEHHALNTVVYTSLARVLSGIDPSITVWQSPVYRTMSLWLKRVPHSGDRDQKQKNHSNQDAFTAYAEAGEQLYRLTLDSLSLSQARTLIDNLFHCVSVSDGPLYGADTNMTSPLQAKVLSLLQSIKLGHSNLSACLITVAAKFATLHHDLARSKESSNQGPTFIAIAGEAILWLQELVTLMLKDSEAFDGDAFVQALQSLRQLIKAKYGVRAEQKGIPLWQKATNAALAMAGPAFAHLESIDNNMQDQILSHFVGILNGIISNDSMHHMSNAQKIFDDQAFDIRSFQILRDVLIPQLRRSEVSDDLRQAYSSQLFKTSIIHDSADHDPPEQEQAVVKDRYKTRNGRVSRVSYSPREDLAYICWKELATLCSQQREDNQASDPLVSAAGPLLIERLAIPIRAYIADQPLRGRRPQPLPELEELLFSFACIKDLKLPARTLVSDLQMEAARRVFAETHLHLLYPLLIQAASTAGNKWSGAEEVLSPLQSLLTAIGTA</sequence>
<dbReference type="GO" id="GO:0005794">
    <property type="term" value="C:Golgi apparatus"/>
    <property type="evidence" value="ECO:0007669"/>
    <property type="project" value="UniProtKB-ARBA"/>
</dbReference>
<dbReference type="STRING" id="357750.A0A2S6C0V9"/>
<feature type="compositionally biased region" description="Low complexity" evidence="3">
    <location>
        <begin position="777"/>
        <end position="796"/>
    </location>
</feature>
<reference evidence="8" key="1">
    <citation type="journal article" date="2017" name="bioRxiv">
        <title>Conservation of a gene cluster reveals novel cercosporin biosynthetic mechanisms and extends production to the genus Colletotrichum.</title>
        <authorList>
            <person name="de Jonge R."/>
            <person name="Ebert M.K."/>
            <person name="Huitt-Roehl C.R."/>
            <person name="Pal P."/>
            <person name="Suttle J.C."/>
            <person name="Spanner R.E."/>
            <person name="Neubauer J.D."/>
            <person name="Jurick W.M.II."/>
            <person name="Stott K.A."/>
            <person name="Secor G.A."/>
            <person name="Thomma B.P.H.J."/>
            <person name="Van de Peer Y."/>
            <person name="Townsend C.A."/>
            <person name="Bolton M.D."/>
        </authorList>
    </citation>
    <scope>NUCLEOTIDE SEQUENCE [LARGE SCALE GENOMIC DNA]</scope>
    <source>
        <strain evidence="8">CBS538.71</strain>
    </source>
</reference>
<feature type="domain" description="Mon2/Sec7/BIG1-like dimerisation and cyclophilin-binding" evidence="6">
    <location>
        <begin position="6"/>
        <end position="177"/>
    </location>
</feature>
<dbReference type="Proteomes" id="UP000237631">
    <property type="component" value="Unassembled WGS sequence"/>
</dbReference>
<evidence type="ECO:0000256" key="1">
    <source>
        <dbReference type="ARBA" id="ARBA00022448"/>
    </source>
</evidence>
<evidence type="ECO:0000256" key="3">
    <source>
        <dbReference type="SAM" id="MobiDB-lite"/>
    </source>
</evidence>
<dbReference type="Pfam" id="PF16206">
    <property type="entry name" value="Mon2_C"/>
    <property type="match status" value="1"/>
</dbReference>
<evidence type="ECO:0000313" key="8">
    <source>
        <dbReference type="Proteomes" id="UP000237631"/>
    </source>
</evidence>
<dbReference type="InterPro" id="IPR032629">
    <property type="entry name" value="DCB_dom"/>
</dbReference>
<dbReference type="InterPro" id="IPR032691">
    <property type="entry name" value="Mon2/Sec7/BIG1-like_HUS"/>
</dbReference>
<evidence type="ECO:0000259" key="4">
    <source>
        <dbReference type="Pfam" id="PF12783"/>
    </source>
</evidence>
<feature type="domain" description="Mon2/Sec7/BIG1-like HUS" evidence="4">
    <location>
        <begin position="202"/>
        <end position="353"/>
    </location>
</feature>
<feature type="region of interest" description="Disordered" evidence="3">
    <location>
        <begin position="766"/>
        <end position="796"/>
    </location>
</feature>
<protein>
    <recommendedName>
        <fullName evidence="9">Endosomal peripheral membrane protein</fullName>
    </recommendedName>
</protein>
<name>A0A2S6C0V9_9PEZI</name>
<dbReference type="Pfam" id="PF16213">
    <property type="entry name" value="DCB"/>
    <property type="match status" value="1"/>
</dbReference>
<dbReference type="EMBL" id="PNEN01000579">
    <property type="protein sequence ID" value="PPJ53360.1"/>
    <property type="molecule type" value="Genomic_DNA"/>
</dbReference>
<dbReference type="OrthoDB" id="294853at2759"/>
<dbReference type="InterPro" id="IPR016024">
    <property type="entry name" value="ARM-type_fold"/>
</dbReference>
<evidence type="ECO:0000256" key="2">
    <source>
        <dbReference type="ARBA" id="ARBA00022927"/>
    </source>
</evidence>
<keyword evidence="2" id="KW-0653">Protein transport</keyword>
<dbReference type="Pfam" id="PF12783">
    <property type="entry name" value="Sec7-like_HUS"/>
    <property type="match status" value="1"/>
</dbReference>
<dbReference type="SUPFAM" id="SSF48371">
    <property type="entry name" value="ARM repeat"/>
    <property type="match status" value="2"/>
</dbReference>
<proteinExistence type="predicted"/>
<gene>
    <name evidence="7" type="ORF">CBER1_00987</name>
</gene>
<evidence type="ECO:0000313" key="7">
    <source>
        <dbReference type="EMBL" id="PPJ53360.1"/>
    </source>
</evidence>
<evidence type="ECO:0008006" key="9">
    <source>
        <dbReference type="Google" id="ProtNLM"/>
    </source>
</evidence>
<evidence type="ECO:0000259" key="5">
    <source>
        <dbReference type="Pfam" id="PF16206"/>
    </source>
</evidence>
<keyword evidence="1" id="KW-0813">Transport</keyword>
<accession>A0A2S6C0V9</accession>
<organism evidence="7 8">
    <name type="scientific">Cercospora berteroae</name>
    <dbReference type="NCBI Taxonomy" id="357750"/>
    <lineage>
        <taxon>Eukaryota</taxon>
        <taxon>Fungi</taxon>
        <taxon>Dikarya</taxon>
        <taxon>Ascomycota</taxon>
        <taxon>Pezizomycotina</taxon>
        <taxon>Dothideomycetes</taxon>
        <taxon>Dothideomycetidae</taxon>
        <taxon>Mycosphaerellales</taxon>
        <taxon>Mycosphaerellaceae</taxon>
        <taxon>Cercospora</taxon>
    </lineage>
</organism>
<comment type="caution">
    <text evidence="7">The sequence shown here is derived from an EMBL/GenBank/DDBJ whole genome shotgun (WGS) entry which is preliminary data.</text>
</comment>
<evidence type="ECO:0000259" key="6">
    <source>
        <dbReference type="Pfam" id="PF16213"/>
    </source>
</evidence>
<dbReference type="GO" id="GO:0015031">
    <property type="term" value="P:protein transport"/>
    <property type="evidence" value="ECO:0007669"/>
    <property type="project" value="UniProtKB-KW"/>
</dbReference>
<dbReference type="InterPro" id="IPR032817">
    <property type="entry name" value="Mon2_C"/>
</dbReference>
<keyword evidence="8" id="KW-1185">Reference proteome</keyword>
<feature type="domain" description="Mon2 C-terminal" evidence="5">
    <location>
        <begin position="992"/>
        <end position="1131"/>
    </location>
</feature>